<comment type="caution">
    <text evidence="2">The sequence shown here is derived from an EMBL/GenBank/DDBJ whole genome shotgun (WGS) entry which is preliminary data.</text>
</comment>
<name>A0A3S4ZQH2_9PLAT</name>
<keyword evidence="3" id="KW-1185">Reference proteome</keyword>
<gene>
    <name evidence="2" type="ORF">PXEA_LOCUS10704</name>
</gene>
<feature type="region of interest" description="Disordered" evidence="1">
    <location>
        <begin position="22"/>
        <end position="43"/>
    </location>
</feature>
<dbReference type="EMBL" id="CAAALY010031821">
    <property type="protein sequence ID" value="VEL17264.1"/>
    <property type="molecule type" value="Genomic_DNA"/>
</dbReference>
<dbReference type="Proteomes" id="UP000784294">
    <property type="component" value="Unassembled WGS sequence"/>
</dbReference>
<dbReference type="AlphaFoldDB" id="A0A3S4ZQH2"/>
<proteinExistence type="predicted"/>
<accession>A0A3S4ZQH2</accession>
<evidence type="ECO:0000256" key="1">
    <source>
        <dbReference type="SAM" id="MobiDB-lite"/>
    </source>
</evidence>
<evidence type="ECO:0000313" key="2">
    <source>
        <dbReference type="EMBL" id="VEL17264.1"/>
    </source>
</evidence>
<protein>
    <submittedName>
        <fullName evidence="2">Uncharacterized protein</fullName>
    </submittedName>
</protein>
<reference evidence="2" key="1">
    <citation type="submission" date="2018-11" db="EMBL/GenBank/DDBJ databases">
        <authorList>
            <consortium name="Pathogen Informatics"/>
        </authorList>
    </citation>
    <scope>NUCLEOTIDE SEQUENCE</scope>
</reference>
<sequence>MPEVLWSDAAGCCHLGNLQRPDTNRKSCGGDSKSVLSGRQTKGHVVENMKLGTSWRHVMLGRLDTTSGRRLPRKPAFKRDRKGSFAFTFPPKG</sequence>
<evidence type="ECO:0000313" key="3">
    <source>
        <dbReference type="Proteomes" id="UP000784294"/>
    </source>
</evidence>
<organism evidence="2 3">
    <name type="scientific">Protopolystoma xenopodis</name>
    <dbReference type="NCBI Taxonomy" id="117903"/>
    <lineage>
        <taxon>Eukaryota</taxon>
        <taxon>Metazoa</taxon>
        <taxon>Spiralia</taxon>
        <taxon>Lophotrochozoa</taxon>
        <taxon>Platyhelminthes</taxon>
        <taxon>Monogenea</taxon>
        <taxon>Polyopisthocotylea</taxon>
        <taxon>Polystomatidea</taxon>
        <taxon>Polystomatidae</taxon>
        <taxon>Protopolystoma</taxon>
    </lineage>
</organism>